<comment type="caution">
    <text evidence="1">The sequence shown here is derived from an EMBL/GenBank/DDBJ whole genome shotgun (WGS) entry which is preliminary data.</text>
</comment>
<sequence length="152" mass="16225">MKNKTPIERVKCVVQLKAPITIPSHPIHLPCFFGDVGAGDDEIKRMPASISKSDGPRLRKLVKSTAHVTLASRLPSRPSHSPRMRRALAMPRSRVSPTSPVRFLLIFPLAAAAAAAVVSSSSLDAASRSAERVALLQFKASVVSDPAGLLTL</sequence>
<proteinExistence type="predicted"/>
<reference evidence="1 2" key="1">
    <citation type="journal article" date="2014" name="Agronomy (Basel)">
        <title>A Draft Genome Sequence for Ensete ventricosum, the Drought-Tolerant Tree Against Hunger.</title>
        <authorList>
            <person name="Harrison J."/>
            <person name="Moore K.A."/>
            <person name="Paszkiewicz K."/>
            <person name="Jones T."/>
            <person name="Grant M."/>
            <person name="Ambacheew D."/>
            <person name="Muzemil S."/>
            <person name="Studholme D.J."/>
        </authorList>
    </citation>
    <scope>NUCLEOTIDE SEQUENCE [LARGE SCALE GENOMIC DNA]</scope>
</reference>
<gene>
    <name evidence="1" type="ORF">B296_00027230</name>
</gene>
<protein>
    <submittedName>
        <fullName evidence="1">Uncharacterized protein</fullName>
    </submittedName>
</protein>
<evidence type="ECO:0000313" key="1">
    <source>
        <dbReference type="EMBL" id="RRT63935.1"/>
    </source>
</evidence>
<name>A0A426ZIZ6_ENSVE</name>
<dbReference type="AlphaFoldDB" id="A0A426ZIZ6"/>
<dbReference type="Proteomes" id="UP000287651">
    <property type="component" value="Unassembled WGS sequence"/>
</dbReference>
<dbReference type="EMBL" id="AMZH03006405">
    <property type="protein sequence ID" value="RRT63935.1"/>
    <property type="molecule type" value="Genomic_DNA"/>
</dbReference>
<organism evidence="1 2">
    <name type="scientific">Ensete ventricosum</name>
    <name type="common">Abyssinian banana</name>
    <name type="synonym">Musa ensete</name>
    <dbReference type="NCBI Taxonomy" id="4639"/>
    <lineage>
        <taxon>Eukaryota</taxon>
        <taxon>Viridiplantae</taxon>
        <taxon>Streptophyta</taxon>
        <taxon>Embryophyta</taxon>
        <taxon>Tracheophyta</taxon>
        <taxon>Spermatophyta</taxon>
        <taxon>Magnoliopsida</taxon>
        <taxon>Liliopsida</taxon>
        <taxon>Zingiberales</taxon>
        <taxon>Musaceae</taxon>
        <taxon>Ensete</taxon>
    </lineage>
</organism>
<accession>A0A426ZIZ6</accession>
<evidence type="ECO:0000313" key="2">
    <source>
        <dbReference type="Proteomes" id="UP000287651"/>
    </source>
</evidence>